<evidence type="ECO:0000313" key="6">
    <source>
        <dbReference type="EMBL" id="SHI42786.1"/>
    </source>
</evidence>
<dbReference type="Pfam" id="PF12833">
    <property type="entry name" value="HTH_18"/>
    <property type="match status" value="1"/>
</dbReference>
<evidence type="ECO:0000259" key="5">
    <source>
        <dbReference type="PROSITE" id="PS01124"/>
    </source>
</evidence>
<keyword evidence="3" id="KW-0804">Transcription</keyword>
<accession>A0A1M6B254</accession>
<evidence type="ECO:0000256" key="4">
    <source>
        <dbReference type="SAM" id="Phobius"/>
    </source>
</evidence>
<evidence type="ECO:0000313" key="7">
    <source>
        <dbReference type="Proteomes" id="UP000184432"/>
    </source>
</evidence>
<dbReference type="SUPFAM" id="SSF46689">
    <property type="entry name" value="Homeodomain-like"/>
    <property type="match status" value="1"/>
</dbReference>
<keyword evidence="4" id="KW-1133">Transmembrane helix</keyword>
<evidence type="ECO:0000256" key="2">
    <source>
        <dbReference type="ARBA" id="ARBA00023125"/>
    </source>
</evidence>
<dbReference type="AlphaFoldDB" id="A0A1M6B254"/>
<protein>
    <submittedName>
        <fullName evidence="6">AraC-type DNA-binding protein</fullName>
    </submittedName>
</protein>
<evidence type="ECO:0000256" key="1">
    <source>
        <dbReference type="ARBA" id="ARBA00023015"/>
    </source>
</evidence>
<dbReference type="PRINTS" id="PR00032">
    <property type="entry name" value="HTHARAC"/>
</dbReference>
<dbReference type="GO" id="GO:0043565">
    <property type="term" value="F:sequence-specific DNA binding"/>
    <property type="evidence" value="ECO:0007669"/>
    <property type="project" value="InterPro"/>
</dbReference>
<feature type="transmembrane region" description="Helical" evidence="4">
    <location>
        <begin position="33"/>
        <end position="55"/>
    </location>
</feature>
<feature type="transmembrane region" description="Helical" evidence="4">
    <location>
        <begin position="62"/>
        <end position="81"/>
    </location>
</feature>
<keyword evidence="1" id="KW-0805">Transcription regulation</keyword>
<dbReference type="InterPro" id="IPR020449">
    <property type="entry name" value="Tscrpt_reg_AraC-type_HTH"/>
</dbReference>
<keyword evidence="7" id="KW-1185">Reference proteome</keyword>
<keyword evidence="4" id="KW-0472">Membrane</keyword>
<dbReference type="SMART" id="SM00342">
    <property type="entry name" value="HTH_ARAC"/>
    <property type="match status" value="1"/>
</dbReference>
<feature type="transmembrane region" description="Helical" evidence="4">
    <location>
        <begin position="194"/>
        <end position="211"/>
    </location>
</feature>
<dbReference type="PANTHER" id="PTHR43280:SF29">
    <property type="entry name" value="ARAC-FAMILY TRANSCRIPTIONAL REGULATOR"/>
    <property type="match status" value="1"/>
</dbReference>
<dbReference type="OrthoDB" id="704028at2"/>
<evidence type="ECO:0000256" key="3">
    <source>
        <dbReference type="ARBA" id="ARBA00023163"/>
    </source>
</evidence>
<organism evidence="6 7">
    <name type="scientific">Aquimarina spongiae</name>
    <dbReference type="NCBI Taxonomy" id="570521"/>
    <lineage>
        <taxon>Bacteria</taxon>
        <taxon>Pseudomonadati</taxon>
        <taxon>Bacteroidota</taxon>
        <taxon>Flavobacteriia</taxon>
        <taxon>Flavobacteriales</taxon>
        <taxon>Flavobacteriaceae</taxon>
        <taxon>Aquimarina</taxon>
    </lineage>
</organism>
<reference evidence="7" key="1">
    <citation type="submission" date="2016-11" db="EMBL/GenBank/DDBJ databases">
        <authorList>
            <person name="Varghese N."/>
            <person name="Submissions S."/>
        </authorList>
    </citation>
    <scope>NUCLEOTIDE SEQUENCE [LARGE SCALE GENOMIC DNA]</scope>
    <source>
        <strain evidence="7">DSM 22623</strain>
    </source>
</reference>
<dbReference type="Gene3D" id="1.10.10.60">
    <property type="entry name" value="Homeodomain-like"/>
    <property type="match status" value="1"/>
</dbReference>
<dbReference type="PROSITE" id="PS01124">
    <property type="entry name" value="HTH_ARAC_FAMILY_2"/>
    <property type="match status" value="1"/>
</dbReference>
<dbReference type="Proteomes" id="UP000184432">
    <property type="component" value="Unassembled WGS sequence"/>
</dbReference>
<feature type="domain" description="HTH araC/xylS-type" evidence="5">
    <location>
        <begin position="285"/>
        <end position="393"/>
    </location>
</feature>
<name>A0A1M6B254_9FLAO</name>
<proteinExistence type="predicted"/>
<feature type="transmembrane region" description="Helical" evidence="4">
    <location>
        <begin position="242"/>
        <end position="260"/>
    </location>
</feature>
<dbReference type="InterPro" id="IPR018060">
    <property type="entry name" value="HTH_AraC"/>
</dbReference>
<feature type="transmembrane region" description="Helical" evidence="4">
    <location>
        <begin position="123"/>
        <end position="144"/>
    </location>
</feature>
<dbReference type="STRING" id="570521.SAMN04488508_101589"/>
<feature type="transmembrane region" description="Helical" evidence="4">
    <location>
        <begin position="156"/>
        <end position="173"/>
    </location>
</feature>
<dbReference type="GO" id="GO:0003700">
    <property type="term" value="F:DNA-binding transcription factor activity"/>
    <property type="evidence" value="ECO:0007669"/>
    <property type="project" value="InterPro"/>
</dbReference>
<keyword evidence="2 6" id="KW-0238">DNA-binding</keyword>
<dbReference type="PANTHER" id="PTHR43280">
    <property type="entry name" value="ARAC-FAMILY TRANSCRIPTIONAL REGULATOR"/>
    <property type="match status" value="1"/>
</dbReference>
<sequence length="394" mass="47033">MRLMVSYGCMDLTIVFYIFKNGSSNKYHSYMELFFDGMLCFLGIQLIGVSMLHFYERSNQNTIYLASICAIFGLWYCYFVFHQTWRQHFLLGILLGPDKMLFIPALLLFYFKSITEDLKTNYIVKHLTIPSIVYLASLVIRHFFPEYWPSFDKQQVPIFFIAGIAIFWYYFFLTRKALKLNLKSYLQPKVYRRFLFLFYSLYSFMLLTPAFDMLKSFWDALYTTNDSTTTLYALILEYAEDIVYLHFFFITYVFSLYALTELNFIRRLLFPNDPLLSENLLMNTEEISNLLNHKLIAQKLYQDPTINAVSFAKRFNLQKKDIVDYLRVTKKGSFIEYINRLRIEEFKRLLKDEKHKNYDLVGLALECGFTSKSTFFRVFKKQEGITPNEFKKQL</sequence>
<feature type="transmembrane region" description="Helical" evidence="4">
    <location>
        <begin position="87"/>
        <end position="111"/>
    </location>
</feature>
<keyword evidence="4" id="KW-0812">Transmembrane</keyword>
<dbReference type="EMBL" id="FQYP01000001">
    <property type="protein sequence ID" value="SHI42786.1"/>
    <property type="molecule type" value="Genomic_DNA"/>
</dbReference>
<dbReference type="InterPro" id="IPR009057">
    <property type="entry name" value="Homeodomain-like_sf"/>
</dbReference>
<gene>
    <name evidence="6" type="ORF">SAMN04488508_101589</name>
</gene>